<proteinExistence type="predicted"/>
<gene>
    <name evidence="2" type="ORF">EDS130_LOCUS42719</name>
    <name evidence="3" type="ORF">XAT740_LOCUS50603</name>
</gene>
<protein>
    <submittedName>
        <fullName evidence="2">Uncharacterized protein</fullName>
    </submittedName>
</protein>
<dbReference type="Proteomes" id="UP000663852">
    <property type="component" value="Unassembled WGS sequence"/>
</dbReference>
<evidence type="ECO:0000313" key="3">
    <source>
        <dbReference type="EMBL" id="CAF1623673.1"/>
    </source>
</evidence>
<keyword evidence="4" id="KW-1185">Reference proteome</keyword>
<dbReference type="Proteomes" id="UP000663828">
    <property type="component" value="Unassembled WGS sequence"/>
</dbReference>
<evidence type="ECO:0000313" key="2">
    <source>
        <dbReference type="EMBL" id="CAF1502475.1"/>
    </source>
</evidence>
<dbReference type="AlphaFoldDB" id="A0A815TII0"/>
<dbReference type="EMBL" id="CAJNOJ010000642">
    <property type="protein sequence ID" value="CAF1502475.1"/>
    <property type="molecule type" value="Genomic_DNA"/>
</dbReference>
<keyword evidence="1" id="KW-0472">Membrane</keyword>
<accession>A0A815TII0</accession>
<keyword evidence="1" id="KW-0812">Transmembrane</keyword>
<comment type="caution">
    <text evidence="2">The sequence shown here is derived from an EMBL/GenBank/DDBJ whole genome shotgun (WGS) entry which is preliminary data.</text>
</comment>
<name>A0A815TII0_ADIRI</name>
<reference evidence="2" key="1">
    <citation type="submission" date="2021-02" db="EMBL/GenBank/DDBJ databases">
        <authorList>
            <person name="Nowell W R."/>
        </authorList>
    </citation>
    <scope>NUCLEOTIDE SEQUENCE</scope>
</reference>
<keyword evidence="1" id="KW-1133">Transmembrane helix</keyword>
<evidence type="ECO:0000256" key="1">
    <source>
        <dbReference type="SAM" id="Phobius"/>
    </source>
</evidence>
<dbReference type="EMBL" id="CAJNOR010007809">
    <property type="protein sequence ID" value="CAF1623673.1"/>
    <property type="molecule type" value="Genomic_DNA"/>
</dbReference>
<evidence type="ECO:0000313" key="5">
    <source>
        <dbReference type="Proteomes" id="UP000663852"/>
    </source>
</evidence>
<organism evidence="2 5">
    <name type="scientific">Adineta ricciae</name>
    <name type="common">Rotifer</name>
    <dbReference type="NCBI Taxonomy" id="249248"/>
    <lineage>
        <taxon>Eukaryota</taxon>
        <taxon>Metazoa</taxon>
        <taxon>Spiralia</taxon>
        <taxon>Gnathifera</taxon>
        <taxon>Rotifera</taxon>
        <taxon>Eurotatoria</taxon>
        <taxon>Bdelloidea</taxon>
        <taxon>Adinetida</taxon>
        <taxon>Adinetidae</taxon>
        <taxon>Adineta</taxon>
    </lineage>
</organism>
<feature type="transmembrane region" description="Helical" evidence="1">
    <location>
        <begin position="12"/>
        <end position="33"/>
    </location>
</feature>
<evidence type="ECO:0000313" key="4">
    <source>
        <dbReference type="Proteomes" id="UP000663828"/>
    </source>
</evidence>
<sequence>MVRRTETQLLRMLLAQVILIIIFTLPLSIRQLYSSFSGNFTKTALQLAQESMAFRIASALTHFANTSTFICTQLLEQFFAKNFSTLLGDVDVQFEILFQRTEVKYIKWRYAQEFYKSSLYIFNVYNKNSNTNCELNVYNETRTLIVVYFQMLCRLNKLFLTFIFFRLKGRSDEKN</sequence>